<dbReference type="Proteomes" id="UP000612899">
    <property type="component" value="Unassembled WGS sequence"/>
</dbReference>
<gene>
    <name evidence="1" type="ORF">Rhe02_42400</name>
</gene>
<proteinExistence type="predicted"/>
<dbReference type="EMBL" id="BONY01000025">
    <property type="protein sequence ID" value="GIH06173.1"/>
    <property type="molecule type" value="Genomic_DNA"/>
</dbReference>
<sequence>MRMPSPRFLIGLGLVLAVSVGTAYFLTKPQEAKPAEPISVACVGGSEKSELMADESVRRVLKEKFGITVTFSPLGSYDQVQLSADELRKRKLNCLWPGSASAQSVFESLHRGEFPQYRAETVLQSPEVIYAGPNGTDALVREGIVAQRDGKHYVVDMKRLLLEFILKGKAWDSVKAKGLSGPIKVASTDPAKSNSGFTMTQLELTIVATADVFKAPNLAEAKAALPTLRALYDAQGLQAASSDFGFRQWLTQGAELSSPLYAGYENQIIQLVAQQGPAALKEVRVLYPEPTIYNDHPILALDGNGERFLQAMKDREIQTIAWKKYGMRSSVHLDLNNVTDFKDLPLAVQFRTTPPPNAEVTLALLGCLNDARKCS</sequence>
<protein>
    <submittedName>
        <fullName evidence="1">Uncharacterized protein</fullName>
    </submittedName>
</protein>
<keyword evidence="2" id="KW-1185">Reference proteome</keyword>
<evidence type="ECO:0000313" key="1">
    <source>
        <dbReference type="EMBL" id="GIH06173.1"/>
    </source>
</evidence>
<dbReference type="AlphaFoldDB" id="A0A8J3QAI6"/>
<reference evidence="1" key="1">
    <citation type="submission" date="2021-01" db="EMBL/GenBank/DDBJ databases">
        <title>Whole genome shotgun sequence of Rhizocola hellebori NBRC 109834.</title>
        <authorList>
            <person name="Komaki H."/>
            <person name="Tamura T."/>
        </authorList>
    </citation>
    <scope>NUCLEOTIDE SEQUENCE</scope>
    <source>
        <strain evidence="1">NBRC 109834</strain>
    </source>
</reference>
<dbReference type="RefSeq" id="WP_203909998.1">
    <property type="nucleotide sequence ID" value="NZ_BONY01000025.1"/>
</dbReference>
<accession>A0A8J3QAI6</accession>
<name>A0A8J3QAI6_9ACTN</name>
<comment type="caution">
    <text evidence="1">The sequence shown here is derived from an EMBL/GenBank/DDBJ whole genome shotgun (WGS) entry which is preliminary data.</text>
</comment>
<organism evidence="1 2">
    <name type="scientific">Rhizocola hellebori</name>
    <dbReference type="NCBI Taxonomy" id="1392758"/>
    <lineage>
        <taxon>Bacteria</taxon>
        <taxon>Bacillati</taxon>
        <taxon>Actinomycetota</taxon>
        <taxon>Actinomycetes</taxon>
        <taxon>Micromonosporales</taxon>
        <taxon>Micromonosporaceae</taxon>
        <taxon>Rhizocola</taxon>
    </lineage>
</organism>
<evidence type="ECO:0000313" key="2">
    <source>
        <dbReference type="Proteomes" id="UP000612899"/>
    </source>
</evidence>